<sequence length="552" mass="62354">MLIPRTLFYLAATTSLLAADEFGEPPVKAPFQQGEDSFATDDWWNEKPTNIIDLRVDRDQTVAFGIYTTSNGILKLTAQLYPLYPKETRTVRLEIDDDGKWVEIGRQDINDIGWSTSFRIADWDMTKDVKYRLLHGEKASFEGLIRKDPIGKKEIVLAALSCNSNRDRGLREEYTRSINAQDPDLIFFAGDQSYDHRQHTAAWLKFGLAFKELFRSRPCVTIPDDHDIGQGNLWGENGKKSNTKVGHDGGYIYHPEYVKMVERQQCGHLPDPYDPTPVEQGIGVYYTNLILGGVDFAILEDRKFKTGPMGRHPMKGPRPDHIRDENYDPQVVDVPGLKLLGDRQLYFLEDWSDDTEGVAMKAVLSQTGFCGGAHLHGSKDNRLHADMDSNGWPQTGRNEALKLIQKANAVHIAGDQHLATLIQHGINEHGDGPWAFVVPAIVNTYYGRWWWPEDEKAGPNAPEGSTLPWVGDYKDGFDNKITMHAYANPTNDRSMLREGGNPDPNGWGDGWGLIRFDKSAQDVTFECWPRFADVTKPDAKQYEGWPKTISLD</sequence>
<evidence type="ECO:0008006" key="4">
    <source>
        <dbReference type="Google" id="ProtNLM"/>
    </source>
</evidence>
<reference evidence="2" key="2">
    <citation type="submission" date="2020-09" db="EMBL/GenBank/DDBJ databases">
        <authorList>
            <person name="Sun Q."/>
            <person name="Kim S."/>
        </authorList>
    </citation>
    <scope>NUCLEOTIDE SEQUENCE</scope>
    <source>
        <strain evidence="2">KCTC 12988</strain>
    </source>
</reference>
<organism evidence="2 3">
    <name type="scientific">Roseibacillus persicicus</name>
    <dbReference type="NCBI Taxonomy" id="454148"/>
    <lineage>
        <taxon>Bacteria</taxon>
        <taxon>Pseudomonadati</taxon>
        <taxon>Verrucomicrobiota</taxon>
        <taxon>Verrucomicrobiia</taxon>
        <taxon>Verrucomicrobiales</taxon>
        <taxon>Verrucomicrobiaceae</taxon>
        <taxon>Roseibacillus</taxon>
    </lineage>
</organism>
<keyword evidence="1" id="KW-0732">Signal</keyword>
<dbReference type="AlphaFoldDB" id="A0A918WHT4"/>
<proteinExistence type="predicted"/>
<dbReference type="InterPro" id="IPR029052">
    <property type="entry name" value="Metallo-depent_PP-like"/>
</dbReference>
<keyword evidence="3" id="KW-1185">Reference proteome</keyword>
<dbReference type="Gene3D" id="3.60.21.70">
    <property type="entry name" value="PhoD-like phosphatase"/>
    <property type="match status" value="1"/>
</dbReference>
<dbReference type="Proteomes" id="UP000644507">
    <property type="component" value="Unassembled WGS sequence"/>
</dbReference>
<feature type="signal peptide" evidence="1">
    <location>
        <begin position="1"/>
        <end position="18"/>
    </location>
</feature>
<dbReference type="InterPro" id="IPR038607">
    <property type="entry name" value="PhoD-like_sf"/>
</dbReference>
<name>A0A918WHT4_9BACT</name>
<evidence type="ECO:0000313" key="2">
    <source>
        <dbReference type="EMBL" id="GHC48935.1"/>
    </source>
</evidence>
<comment type="caution">
    <text evidence="2">The sequence shown here is derived from an EMBL/GenBank/DDBJ whole genome shotgun (WGS) entry which is preliminary data.</text>
</comment>
<dbReference type="SUPFAM" id="SSF56300">
    <property type="entry name" value="Metallo-dependent phosphatases"/>
    <property type="match status" value="1"/>
</dbReference>
<evidence type="ECO:0000313" key="3">
    <source>
        <dbReference type="Proteomes" id="UP000644507"/>
    </source>
</evidence>
<accession>A0A918WHT4</accession>
<evidence type="ECO:0000256" key="1">
    <source>
        <dbReference type="SAM" id="SignalP"/>
    </source>
</evidence>
<dbReference type="RefSeq" id="WP_189568706.1">
    <property type="nucleotide sequence ID" value="NZ_BMXI01000004.1"/>
</dbReference>
<feature type="chain" id="PRO_5037104376" description="PhoD-like phosphatase metallophosphatase domain-containing protein" evidence="1">
    <location>
        <begin position="19"/>
        <end position="552"/>
    </location>
</feature>
<reference evidence="2" key="1">
    <citation type="journal article" date="2014" name="Int. J. Syst. Evol. Microbiol.">
        <title>Complete genome sequence of Corynebacterium casei LMG S-19264T (=DSM 44701T), isolated from a smear-ripened cheese.</title>
        <authorList>
            <consortium name="US DOE Joint Genome Institute (JGI-PGF)"/>
            <person name="Walter F."/>
            <person name="Albersmeier A."/>
            <person name="Kalinowski J."/>
            <person name="Ruckert C."/>
        </authorList>
    </citation>
    <scope>NUCLEOTIDE SEQUENCE</scope>
    <source>
        <strain evidence="2">KCTC 12988</strain>
    </source>
</reference>
<dbReference type="EMBL" id="BMXI01000004">
    <property type="protein sequence ID" value="GHC48935.1"/>
    <property type="molecule type" value="Genomic_DNA"/>
</dbReference>
<protein>
    <recommendedName>
        <fullName evidence="4">PhoD-like phosphatase metallophosphatase domain-containing protein</fullName>
    </recommendedName>
</protein>
<gene>
    <name evidence="2" type="ORF">GCM10007100_13610</name>
</gene>